<comment type="caution">
    <text evidence="3">The sequence shown here is derived from an EMBL/GenBank/DDBJ whole genome shotgun (WGS) entry which is preliminary data.</text>
</comment>
<proteinExistence type="predicted"/>
<dbReference type="EMBL" id="RYZI01000301">
    <property type="protein sequence ID" value="RWA06875.1"/>
    <property type="molecule type" value="Genomic_DNA"/>
</dbReference>
<keyword evidence="2" id="KW-0472">Membrane</keyword>
<accession>A0A439CXF4</accession>
<dbReference type="Proteomes" id="UP000286045">
    <property type="component" value="Unassembled WGS sequence"/>
</dbReference>
<dbReference type="AlphaFoldDB" id="A0A439CXF4"/>
<evidence type="ECO:0000256" key="2">
    <source>
        <dbReference type="SAM" id="Phobius"/>
    </source>
</evidence>
<evidence type="ECO:0000313" key="3">
    <source>
        <dbReference type="EMBL" id="RWA06875.1"/>
    </source>
</evidence>
<keyword evidence="2" id="KW-0812">Transmembrane</keyword>
<feature type="transmembrane region" description="Helical" evidence="2">
    <location>
        <begin position="416"/>
        <end position="441"/>
    </location>
</feature>
<keyword evidence="2" id="KW-1133">Transmembrane helix</keyword>
<organism evidence="3 4">
    <name type="scientific">Xylaria grammica</name>
    <dbReference type="NCBI Taxonomy" id="363999"/>
    <lineage>
        <taxon>Eukaryota</taxon>
        <taxon>Fungi</taxon>
        <taxon>Dikarya</taxon>
        <taxon>Ascomycota</taxon>
        <taxon>Pezizomycotina</taxon>
        <taxon>Sordariomycetes</taxon>
        <taxon>Xylariomycetidae</taxon>
        <taxon>Xylariales</taxon>
        <taxon>Xylariaceae</taxon>
        <taxon>Xylaria</taxon>
    </lineage>
</organism>
<feature type="region of interest" description="Disordered" evidence="1">
    <location>
        <begin position="385"/>
        <end position="409"/>
    </location>
</feature>
<keyword evidence="4" id="KW-1185">Reference proteome</keyword>
<gene>
    <name evidence="3" type="ORF">EKO27_g8238</name>
</gene>
<protein>
    <recommendedName>
        <fullName evidence="5">Receptor L-domain domain-containing protein</fullName>
    </recommendedName>
</protein>
<evidence type="ECO:0000256" key="1">
    <source>
        <dbReference type="SAM" id="MobiDB-lite"/>
    </source>
</evidence>
<evidence type="ECO:0008006" key="5">
    <source>
        <dbReference type="Google" id="ProtNLM"/>
    </source>
</evidence>
<name>A0A439CXF4_9PEZI</name>
<reference evidence="3 4" key="1">
    <citation type="submission" date="2018-12" db="EMBL/GenBank/DDBJ databases">
        <title>Draft genome sequence of Xylaria grammica IHI A82.</title>
        <authorList>
            <person name="Buettner E."/>
            <person name="Kellner H."/>
        </authorList>
    </citation>
    <scope>NUCLEOTIDE SEQUENCE [LARGE SCALE GENOMIC DNA]</scope>
    <source>
        <strain evidence="3 4">IHI A82</strain>
    </source>
</reference>
<evidence type="ECO:0000313" key="4">
    <source>
        <dbReference type="Proteomes" id="UP000286045"/>
    </source>
</evidence>
<sequence>MSTTLLPTLIVTMSNSCPQNVTITSQDDIENGTLSTCGDQLLSINIEDASGPLNFVNLTSATDITVHNSPQLTTLRFPDLIILSSLLINQATSLTSLSLPMLSSTPPAYESKRDRIQFAPLSLNITGAPYMADFVMKNATTFAELQLVNFGDAVDGFSQMSLTDVKSTRGLEISSCLAIDDLESVDRLHLIGDSGCGYSFSLSSVIDLTLTNAYNMGLSLSTLQVNNSLLVESSTYPVVDETDRWSVYRNTVQLGGIASVGSDATITSNENAHFALGRLASVGGSISLRNNTNCTGDLSQISTIGKNLEMIDNVGTTLPLLPNLERAENIHLRGLINTTAGPNIFPALTYIPGTVTIEAWNDDFNCSKLVSQWRDRVINNLICNGTDTGTTTSTPSGTENGNAAASPASNGGLSQAAWAGIGVGVGVVVLGFVVALVWVALHFRRRLNQLSGEKDEVAPNMRYSSEKELVKPNVWTPQAVEGSTVVLEKQGNQIHEMLVPPTELPGSLNFRSR</sequence>